<proteinExistence type="predicted"/>
<evidence type="ECO:0000313" key="3">
    <source>
        <dbReference type="Proteomes" id="UP000483432"/>
    </source>
</evidence>
<dbReference type="Pfam" id="PF11174">
    <property type="entry name" value="DUF2970"/>
    <property type="match status" value="1"/>
</dbReference>
<name>A0A7C9P9E3_9PROT</name>
<keyword evidence="1" id="KW-1133">Transmembrane helix</keyword>
<keyword evidence="1" id="KW-0812">Transmembrane</keyword>
<protein>
    <submittedName>
        <fullName evidence="2">DUF2970 domain-containing protein</fullName>
    </submittedName>
</protein>
<evidence type="ECO:0000256" key="1">
    <source>
        <dbReference type="SAM" id="Phobius"/>
    </source>
</evidence>
<accession>A0A7C9P9E3</accession>
<dbReference type="InterPro" id="IPR021344">
    <property type="entry name" value="DUF2970"/>
</dbReference>
<sequence length="76" mass="8143">MKPSRKSASEEHASPRKASIVQVAKAVFFSFIGVRRRADYESDAARITPVQAIVAGIIGVAILLAGLLFLVSMVTK</sequence>
<organism evidence="2 3">
    <name type="scientific">Sulfuriferula multivorans</name>
    <dbReference type="NCBI Taxonomy" id="1559896"/>
    <lineage>
        <taxon>Bacteria</taxon>
        <taxon>Pseudomonadati</taxon>
        <taxon>Pseudomonadota</taxon>
        <taxon>Betaproteobacteria</taxon>
        <taxon>Nitrosomonadales</taxon>
        <taxon>Sulfuricellaceae</taxon>
        <taxon>Sulfuriferula</taxon>
    </lineage>
</organism>
<gene>
    <name evidence="2" type="ORF">GZ085_12360</name>
</gene>
<comment type="caution">
    <text evidence="2">The sequence shown here is derived from an EMBL/GenBank/DDBJ whole genome shotgun (WGS) entry which is preliminary data.</text>
</comment>
<evidence type="ECO:0000313" key="2">
    <source>
        <dbReference type="EMBL" id="NDP49153.1"/>
    </source>
</evidence>
<reference evidence="2 3" key="1">
    <citation type="submission" date="2019-09" db="EMBL/GenBank/DDBJ databases">
        <title>H2 Metabolism Revealed by Metagenomic Analysis in Subglacial Sediment of East Antarctica.</title>
        <authorList>
            <person name="Yang Z."/>
            <person name="Zhang Y."/>
            <person name="Lv Y."/>
            <person name="Yan W."/>
            <person name="Xiao X."/>
            <person name="Sun B."/>
            <person name="Ma H."/>
        </authorList>
    </citation>
    <scope>NUCLEOTIDE SEQUENCE [LARGE SCALE GENOMIC DNA]</scope>
    <source>
        <strain evidence="2">Bin2_2</strain>
    </source>
</reference>
<feature type="transmembrane region" description="Helical" evidence="1">
    <location>
        <begin position="50"/>
        <end position="71"/>
    </location>
</feature>
<keyword evidence="1" id="KW-0472">Membrane</keyword>
<dbReference type="EMBL" id="JAAFGW010000218">
    <property type="protein sequence ID" value="NDP49153.1"/>
    <property type="molecule type" value="Genomic_DNA"/>
</dbReference>
<dbReference type="Proteomes" id="UP000483432">
    <property type="component" value="Unassembled WGS sequence"/>
</dbReference>
<dbReference type="AlphaFoldDB" id="A0A7C9P9E3"/>